<evidence type="ECO:0000256" key="4">
    <source>
        <dbReference type="SAM" id="Coils"/>
    </source>
</evidence>
<dbReference type="Proteomes" id="UP000229600">
    <property type="component" value="Unassembled WGS sequence"/>
</dbReference>
<dbReference type="Pfam" id="PF12848">
    <property type="entry name" value="ABC_tran_Xtn"/>
    <property type="match status" value="1"/>
</dbReference>
<dbReference type="PANTHER" id="PTHR19211">
    <property type="entry name" value="ATP-BINDING TRANSPORT PROTEIN-RELATED"/>
    <property type="match status" value="1"/>
</dbReference>
<organism evidence="6 7">
    <name type="scientific">Candidatus Magasanikbacteria bacterium CG11_big_fil_rev_8_21_14_0_20_39_34</name>
    <dbReference type="NCBI Taxonomy" id="1974653"/>
    <lineage>
        <taxon>Bacteria</taxon>
        <taxon>Candidatus Magasanikiibacteriota</taxon>
    </lineage>
</organism>
<dbReference type="Gene3D" id="3.40.50.300">
    <property type="entry name" value="P-loop containing nucleotide triphosphate hydrolases"/>
    <property type="match status" value="2"/>
</dbReference>
<dbReference type="InterPro" id="IPR003439">
    <property type="entry name" value="ABC_transporter-like_ATP-bd"/>
</dbReference>
<feature type="coiled-coil region" evidence="4">
    <location>
        <begin position="515"/>
        <end position="542"/>
    </location>
</feature>
<accession>A0A2H0N4H6</accession>
<dbReference type="Pfam" id="PF00005">
    <property type="entry name" value="ABC_tran"/>
    <property type="match status" value="2"/>
</dbReference>
<comment type="caution">
    <text evidence="6">The sequence shown here is derived from an EMBL/GenBank/DDBJ whole genome shotgun (WGS) entry which is preliminary data.</text>
</comment>
<dbReference type="GO" id="GO:0005524">
    <property type="term" value="F:ATP binding"/>
    <property type="evidence" value="ECO:0007669"/>
    <property type="project" value="UniProtKB-KW"/>
</dbReference>
<keyword evidence="2" id="KW-0547">Nucleotide-binding</keyword>
<dbReference type="PROSITE" id="PS00211">
    <property type="entry name" value="ABC_TRANSPORTER_1"/>
    <property type="match status" value="1"/>
</dbReference>
<protein>
    <submittedName>
        <fullName evidence="6">ABC transporter</fullName>
    </submittedName>
</protein>
<evidence type="ECO:0000313" key="6">
    <source>
        <dbReference type="EMBL" id="PIR03794.1"/>
    </source>
</evidence>
<keyword evidence="1" id="KW-0677">Repeat</keyword>
<dbReference type="PROSITE" id="PS50893">
    <property type="entry name" value="ABC_TRANSPORTER_2"/>
    <property type="match status" value="2"/>
</dbReference>
<dbReference type="SUPFAM" id="SSF52540">
    <property type="entry name" value="P-loop containing nucleoside triphosphate hydrolases"/>
    <property type="match status" value="2"/>
</dbReference>
<dbReference type="InterPro" id="IPR032781">
    <property type="entry name" value="ABC_tran_Xtn"/>
</dbReference>
<dbReference type="AlphaFoldDB" id="A0A2H0N4H6"/>
<dbReference type="SMART" id="SM00382">
    <property type="entry name" value="AAA"/>
    <property type="match status" value="2"/>
</dbReference>
<dbReference type="PANTHER" id="PTHR19211:SF14">
    <property type="entry name" value="ATP-BINDING CASSETTE SUB-FAMILY F MEMBER 1"/>
    <property type="match status" value="1"/>
</dbReference>
<evidence type="ECO:0000256" key="1">
    <source>
        <dbReference type="ARBA" id="ARBA00022737"/>
    </source>
</evidence>
<evidence type="ECO:0000256" key="2">
    <source>
        <dbReference type="ARBA" id="ARBA00022741"/>
    </source>
</evidence>
<feature type="domain" description="ABC transporter" evidence="5">
    <location>
        <begin position="5"/>
        <end position="216"/>
    </location>
</feature>
<keyword evidence="3" id="KW-0067">ATP-binding</keyword>
<dbReference type="InterPro" id="IPR003593">
    <property type="entry name" value="AAA+_ATPase"/>
</dbReference>
<dbReference type="InterPro" id="IPR027417">
    <property type="entry name" value="P-loop_NTPase"/>
</dbReference>
<reference evidence="6 7" key="1">
    <citation type="submission" date="2017-09" db="EMBL/GenBank/DDBJ databases">
        <title>Depth-based differentiation of microbial function through sediment-hosted aquifers and enrichment of novel symbionts in the deep terrestrial subsurface.</title>
        <authorList>
            <person name="Probst A.J."/>
            <person name="Ladd B."/>
            <person name="Jarett J.K."/>
            <person name="Geller-Mcgrath D.E."/>
            <person name="Sieber C.M."/>
            <person name="Emerson J.B."/>
            <person name="Anantharaman K."/>
            <person name="Thomas B.C."/>
            <person name="Malmstrom R."/>
            <person name="Stieglmeier M."/>
            <person name="Klingl A."/>
            <person name="Woyke T."/>
            <person name="Ryan C.M."/>
            <person name="Banfield J.F."/>
        </authorList>
    </citation>
    <scope>NUCLEOTIDE SEQUENCE [LARGE SCALE GENOMIC DNA]</scope>
    <source>
        <strain evidence="6">CG11_big_fil_rev_8_21_14_0_20_39_34</strain>
    </source>
</reference>
<dbReference type="InterPro" id="IPR050611">
    <property type="entry name" value="ABCF"/>
</dbReference>
<dbReference type="EMBL" id="PCWN01000008">
    <property type="protein sequence ID" value="PIR03794.1"/>
    <property type="molecule type" value="Genomic_DNA"/>
</dbReference>
<sequence length="594" mass="68439">MSTLLQINNLNKTYGQRILFEKASLTVVDKQKIAVIGRNGAGKSTLFKMIMGEEEKDSGEILIPDYTRIGYLTQHDLFLPDETVMDFLLRISGKEPWECSKMAGKFQIKNELLEKNIASLAGGYQMRVKLISMLLADPNILLLDEPTNYLDLSTLLLLEDFLHSYRGTFLLISHDREFLRKTCKETLEIEQGKITLYPRPLDEYLEYKEEQIEMAKRFNKKIIKEKQHLQSFVDRFSAKASKASQAQSKAKQIQKLKTIDIAHPMSTTRIQIPRVADKKGIALRVEDLHIGYGDKVVAKDITFEVDRGEHIAILGDNGQGKSTFLKTLTEEIAPLKGNFRFSHDIHIGYYSQHVASMLKGEEQVQKYLERVALSGTKQEEILKMAGNFLFRGDDVLKPISLLSGGEKARLCLAGLLLQKNEVLLLDEPTNHLDFETVESLAVALQNCNVTLLFVSHNRAFVNTVADAIIEVGKGKVLRYRHNFEEYVYHLKKHLHDEEVGEEKNEVVASTPVNERKALQLELRKEKRALQKLEEEMESFRMEKQKILHWFEKHPTEYSREKSERHQELEEFLSEKEILWVQTVERVETIEKNLH</sequence>
<name>A0A2H0N4H6_9BACT</name>
<gene>
    <name evidence="6" type="ORF">COV59_03925</name>
</gene>
<evidence type="ECO:0000256" key="3">
    <source>
        <dbReference type="ARBA" id="ARBA00022840"/>
    </source>
</evidence>
<evidence type="ECO:0000259" key="5">
    <source>
        <dbReference type="PROSITE" id="PS50893"/>
    </source>
</evidence>
<dbReference type="GO" id="GO:0016887">
    <property type="term" value="F:ATP hydrolysis activity"/>
    <property type="evidence" value="ECO:0007669"/>
    <property type="project" value="InterPro"/>
</dbReference>
<feature type="domain" description="ABC transporter" evidence="5">
    <location>
        <begin position="283"/>
        <end position="498"/>
    </location>
</feature>
<proteinExistence type="predicted"/>
<keyword evidence="4" id="KW-0175">Coiled coil</keyword>
<evidence type="ECO:0000313" key="7">
    <source>
        <dbReference type="Proteomes" id="UP000229600"/>
    </source>
</evidence>
<dbReference type="InterPro" id="IPR017871">
    <property type="entry name" value="ABC_transporter-like_CS"/>
</dbReference>
<dbReference type="CDD" id="cd03221">
    <property type="entry name" value="ABCF_EF-3"/>
    <property type="match status" value="2"/>
</dbReference>